<keyword evidence="1 2" id="KW-0255">Endonuclease</keyword>
<keyword evidence="3" id="KW-1185">Reference proteome</keyword>
<gene>
    <name evidence="2" type="ORF">BA177_01340</name>
</gene>
<evidence type="ECO:0000313" key="3">
    <source>
        <dbReference type="Proteomes" id="UP000092695"/>
    </source>
</evidence>
<accession>A0A193LCC1</accession>
<protein>
    <recommendedName>
        <fullName evidence="1">Type-2 restriction enzyme</fullName>
        <ecNumber evidence="1">3.1.21.4</ecNumber>
    </recommendedName>
</protein>
<dbReference type="OrthoDB" id="3638769at2"/>
<dbReference type="EC" id="3.1.21.4" evidence="1"/>
<comment type="catalytic activity">
    <reaction evidence="1">
        <text>Endonucleolytic cleavage of DNA to give specific double-stranded fragments with terminal 5'-phosphates.</text>
        <dbReference type="EC" id="3.1.21.4"/>
    </reaction>
</comment>
<dbReference type="KEGG" id="woc:BA177_01340"/>
<keyword evidence="1" id="KW-0378">Hydrolase</keyword>
<comment type="similarity">
    <text evidence="1">Belongs to the XhoI type II restriction endonuclease family.</text>
</comment>
<keyword evidence="1" id="KW-0540">Nuclease</keyword>
<dbReference type="REBASE" id="154866">
    <property type="entry name" value="WocXK5ORF1335P"/>
</dbReference>
<keyword evidence="1" id="KW-0680">Restriction system</keyword>
<dbReference type="GO" id="GO:0003677">
    <property type="term" value="F:DNA binding"/>
    <property type="evidence" value="ECO:0007669"/>
    <property type="project" value="UniProtKB-UniRule"/>
</dbReference>
<dbReference type="Pfam" id="PF04555">
    <property type="entry name" value="XhoI"/>
    <property type="match status" value="1"/>
</dbReference>
<dbReference type="PIRSF" id="PIRSF000994">
    <property type="entry name" value="Restrict_endonuc_II_XhoI"/>
    <property type="match status" value="1"/>
</dbReference>
<dbReference type="InterPro" id="IPR007636">
    <property type="entry name" value="Restrct_endonuc_II_XhoI"/>
</dbReference>
<evidence type="ECO:0000313" key="2">
    <source>
        <dbReference type="EMBL" id="ANO50044.1"/>
    </source>
</evidence>
<dbReference type="GO" id="GO:0009307">
    <property type="term" value="P:DNA restriction-modification system"/>
    <property type="evidence" value="ECO:0007669"/>
    <property type="project" value="UniProtKB-UniRule"/>
</dbReference>
<name>A0A193LCC1_9GAMM</name>
<dbReference type="GO" id="GO:0009036">
    <property type="term" value="F:type II site-specific deoxyribonuclease activity"/>
    <property type="evidence" value="ECO:0007669"/>
    <property type="project" value="UniProtKB-UniRule"/>
</dbReference>
<comment type="function">
    <text evidence="1">A P subtype restriction enzyme that recognizes the double-stranded sequence 5'-CTCGAG-3' and cleaves after C-1.</text>
</comment>
<dbReference type="RefSeq" id="WP_068612062.1">
    <property type="nucleotide sequence ID" value="NZ_CP016268.1"/>
</dbReference>
<organism evidence="2 3">
    <name type="scientific">Woeseia oceani</name>
    <dbReference type="NCBI Taxonomy" id="1548547"/>
    <lineage>
        <taxon>Bacteria</taxon>
        <taxon>Pseudomonadati</taxon>
        <taxon>Pseudomonadota</taxon>
        <taxon>Gammaproteobacteria</taxon>
        <taxon>Woeseiales</taxon>
        <taxon>Woeseiaceae</taxon>
        <taxon>Woeseia</taxon>
    </lineage>
</organism>
<sequence length="246" mass="27159">MAIDLADYENKTREAVQAFWGNREKARQKQIEAGKADQGERAGVTAGKNMDGFLALVADIVRANGLRNASIHLKRRVLTLPGYFRPTKLWDMLVMHEGRLIAALEFKSQVGPSFGNNANNRAEEAIGTAHDFWVAYREGAFGDQTRPFAGWLMLLEDAPKSREPVRDSSPHFPVFQEFKGASYADRYDILCRKLVQESLYSAASLVLSPREAASTGEYSGLSELTGIKTFVTEFAGHIATEAARAG</sequence>
<evidence type="ECO:0000256" key="1">
    <source>
        <dbReference type="PIRNR" id="PIRNR000994"/>
    </source>
</evidence>
<dbReference type="EMBL" id="CP016268">
    <property type="protein sequence ID" value="ANO50044.1"/>
    <property type="molecule type" value="Genomic_DNA"/>
</dbReference>
<dbReference type="Proteomes" id="UP000092695">
    <property type="component" value="Chromosome"/>
</dbReference>
<dbReference type="AlphaFoldDB" id="A0A193LCC1"/>
<dbReference type="STRING" id="1548547.BA177_01340"/>
<proteinExistence type="inferred from homology"/>
<reference evidence="2 3" key="1">
    <citation type="submission" date="2016-06" db="EMBL/GenBank/DDBJ databases">
        <title>Complete genome sequence of a deep-branching marine Gamma Proteobacterium Woeseia oceani type strain XK5.</title>
        <authorList>
            <person name="Mu D."/>
            <person name="Du Z."/>
        </authorList>
    </citation>
    <scope>NUCLEOTIDE SEQUENCE [LARGE SCALE GENOMIC DNA]</scope>
    <source>
        <strain evidence="2 3">XK5</strain>
    </source>
</reference>